<accession>C3NN76</accession>
<dbReference type="InterPro" id="IPR036388">
    <property type="entry name" value="WH-like_DNA-bd_sf"/>
</dbReference>
<gene>
    <name evidence="1" type="ordered locus">YN1551_3194</name>
</gene>
<dbReference type="Gene3D" id="1.10.10.10">
    <property type="entry name" value="Winged helix-like DNA-binding domain superfamily/Winged helix DNA-binding domain"/>
    <property type="match status" value="1"/>
</dbReference>
<dbReference type="AlphaFoldDB" id="C3NN76"/>
<dbReference type="RefSeq" id="WP_012718282.1">
    <property type="nucleotide sequence ID" value="NC_012624.1"/>
</dbReference>
<reference evidence="1 2" key="1">
    <citation type="journal article" date="2009" name="Proc. Natl. Acad. Sci. U.S.A.">
        <title>Biogeography of the Sulfolobus islandicus pan-genome.</title>
        <authorList>
            <person name="Reno M.L."/>
            <person name="Held N.L."/>
            <person name="Fields C.J."/>
            <person name="Burke P.V."/>
            <person name="Whitaker R.J."/>
        </authorList>
    </citation>
    <scope>NUCLEOTIDE SEQUENCE [LARGE SCALE GENOMIC DNA]</scope>
    <source>
        <strain evidence="2">Y.N.15.51 / Yellowstone #2</strain>
        <plasmid evidence="2">Plasmid pYN01</plasmid>
    </source>
</reference>
<dbReference type="KEGG" id="sin:YN1551_3194"/>
<protein>
    <recommendedName>
        <fullName evidence="3">ArnR1-like winged helix-turn-helix domain-containing protein</fullName>
    </recommendedName>
</protein>
<organism evidence="1 2">
    <name type="scientific">Saccharolobus islandicus (strain Y.N.15.51 / Yellowstone #2)</name>
    <name type="common">Sulfolobus islandicus</name>
    <dbReference type="NCBI Taxonomy" id="419942"/>
    <lineage>
        <taxon>Archaea</taxon>
        <taxon>Thermoproteota</taxon>
        <taxon>Thermoprotei</taxon>
        <taxon>Sulfolobales</taxon>
        <taxon>Sulfolobaceae</taxon>
        <taxon>Saccharolobus</taxon>
    </lineage>
</organism>
<geneLocation type="plasmid" evidence="1 2">
    <name>pYN01</name>
</geneLocation>
<dbReference type="Proteomes" id="UP000006818">
    <property type="component" value="Plasmid pYN01"/>
</dbReference>
<evidence type="ECO:0000313" key="2">
    <source>
        <dbReference type="Proteomes" id="UP000006818"/>
    </source>
</evidence>
<dbReference type="EMBL" id="CP001405">
    <property type="protein sequence ID" value="ACP50069.1"/>
    <property type="molecule type" value="Genomic_DNA"/>
</dbReference>
<proteinExistence type="predicted"/>
<dbReference type="InterPro" id="IPR036390">
    <property type="entry name" value="WH_DNA-bd_sf"/>
</dbReference>
<evidence type="ECO:0000313" key="1">
    <source>
        <dbReference type="EMBL" id="ACP50069.1"/>
    </source>
</evidence>
<dbReference type="HOGENOM" id="CLU_2393037_0_0_2"/>
<name>C3NN76_SACI1</name>
<dbReference type="SUPFAM" id="SSF46785">
    <property type="entry name" value="Winged helix' DNA-binding domain"/>
    <property type="match status" value="1"/>
</dbReference>
<evidence type="ECO:0008006" key="3">
    <source>
        <dbReference type="Google" id="ProtNLM"/>
    </source>
</evidence>
<sequence>MKVYPINAKYKVLIVLLKLGGSGKYSDIDRMMRNSNLRFFIEQLRQEGFIEDRYEGNKHIIKLTEDGEKLAKRLMEAEEFVMMKIAQARGQIQ</sequence>
<dbReference type="GeneID" id="7803100"/>
<keyword evidence="1" id="KW-0614">Plasmid</keyword>